<evidence type="ECO:0000313" key="2">
    <source>
        <dbReference type="EMBL" id="MEQ2486712.1"/>
    </source>
</evidence>
<keyword evidence="3" id="KW-1185">Reference proteome</keyword>
<organism evidence="2 3">
    <name type="scientific">Hallella faecis</name>
    <dbReference type="NCBI Taxonomy" id="2841596"/>
    <lineage>
        <taxon>Bacteria</taxon>
        <taxon>Pseudomonadati</taxon>
        <taxon>Bacteroidota</taxon>
        <taxon>Bacteroidia</taxon>
        <taxon>Bacteroidales</taxon>
        <taxon>Prevotellaceae</taxon>
        <taxon>Hallella</taxon>
    </lineage>
</organism>
<dbReference type="Gene3D" id="2.30.180.10">
    <property type="entry name" value="FAS1 domain"/>
    <property type="match status" value="2"/>
</dbReference>
<dbReference type="PANTHER" id="PTHR10900">
    <property type="entry name" value="PERIOSTIN-RELATED"/>
    <property type="match status" value="1"/>
</dbReference>
<dbReference type="Proteomes" id="UP001487296">
    <property type="component" value="Unassembled WGS sequence"/>
</dbReference>
<gene>
    <name evidence="2" type="ORF">AAAT34_06550</name>
</gene>
<dbReference type="PANTHER" id="PTHR10900:SF77">
    <property type="entry name" value="FI19380P1"/>
    <property type="match status" value="1"/>
</dbReference>
<feature type="domain" description="FAS1" evidence="1">
    <location>
        <begin position="674"/>
        <end position="911"/>
    </location>
</feature>
<proteinExistence type="predicted"/>
<name>A0ABV1FQP6_9BACT</name>
<sequence length="949" mass="105937">MSLCLAALVGGFTACHDDYDLDDPGNYPSWLGQSIYDELKNPNPEHLTGTFTNYLRLIDDLGYTETLEKTGSKTVFPANDEAFARFFANNDWGVKKYEDLSEAQKKLLLYNSMLDNAILVEMMSNVPDQNTSVTAGVAMKHQTGVNVIDTITHFYGASELPRNNEYWTKFYKSGVDLVMDATRPMMVHFTAEQLTANNITTMGANSDFAVVTGTEYNDSINTAYIFRNRIISPDITCKNGYIHQMENLIVPPGNLAEMLRTNGETNIFSRMLDRFSAPFYSAPLTNTYNDWAIVNGVALKDSIFEKRYFSNRSQGGLILKVDPNNKTLSTDELLPFDPGWNQYYPDRVTSSLSDVAAMFVPTDSAMKQYFLPGGSGSFLIDQFGKKPNTVANLMENIDSIPKNIVQAFVSMLMKPQFVATVPSKFDNVMDDSQDPLGITLNDLNRTKDGKYDVKIANNGVAYMTNKVFAPNRYVAVSAPALLTDNMRVMNWGIQDQSVLGLNYYAYLLAMDANYAFFIPTDEAFDFYYVDPVYLRRSPRVLHFYYRSDKSPYMFCSQFDYNPSTGTIGRDSVQLSSSAYRSQFIDILNTHTVILKAGEKLGSNHYYKTKNGGAIYVSGGEKGCVVASGAQIDGININGSEMRPENLKYTPKITKVYNQKNGTSYAIDRVIQMPMKSVYATLASESNFSEFYNLCSEDRVQLGLFAGISNKTSNTQPIAPIRQFTTFIDAGGFHGLDQDVSYFSGYNYTVYAPDNKAIKIAHEEKGLPTWDDVKAVAQPWLNATTGEYEPDETEACKLAQAKVYAMIETISDFIRYHFQDNSVYADNHVEGGTYYTANTDTLGIAAKLTVRDGSNGEFKVHDESGQSVTVSANNGTKVNLMTRDYVFNNTAVNATQLLSSSFAVVHEISTALNTHASGRYDDLWSSAKAKRKLIGHQKAGLKRLARMYRK</sequence>
<evidence type="ECO:0000259" key="1">
    <source>
        <dbReference type="PROSITE" id="PS50213"/>
    </source>
</evidence>
<dbReference type="SUPFAM" id="SSF82153">
    <property type="entry name" value="FAS1 domain"/>
    <property type="match status" value="3"/>
</dbReference>
<dbReference type="InterPro" id="IPR036378">
    <property type="entry name" value="FAS1_dom_sf"/>
</dbReference>
<reference evidence="2 3" key="1">
    <citation type="submission" date="2024-04" db="EMBL/GenBank/DDBJ databases">
        <title>Human intestinal bacterial collection.</title>
        <authorList>
            <person name="Pauvert C."/>
            <person name="Hitch T.C.A."/>
            <person name="Clavel T."/>
        </authorList>
    </citation>
    <scope>NUCLEOTIDE SEQUENCE [LARGE SCALE GENOMIC DNA]</scope>
    <source>
        <strain evidence="2 3">CLA-AA-H145</strain>
    </source>
</reference>
<comment type="caution">
    <text evidence="2">The sequence shown here is derived from an EMBL/GenBank/DDBJ whole genome shotgun (WGS) entry which is preliminary data.</text>
</comment>
<accession>A0ABV1FQP6</accession>
<dbReference type="InterPro" id="IPR000782">
    <property type="entry name" value="FAS1_domain"/>
</dbReference>
<dbReference type="PROSITE" id="PS50213">
    <property type="entry name" value="FAS1"/>
    <property type="match status" value="1"/>
</dbReference>
<evidence type="ECO:0000313" key="3">
    <source>
        <dbReference type="Proteomes" id="UP001487296"/>
    </source>
</evidence>
<dbReference type="EMBL" id="JBBNFP010000020">
    <property type="protein sequence ID" value="MEQ2486712.1"/>
    <property type="molecule type" value="Genomic_DNA"/>
</dbReference>
<dbReference type="InterPro" id="IPR050904">
    <property type="entry name" value="Adhesion/Biosynth-related"/>
</dbReference>
<protein>
    <submittedName>
        <fullName evidence="2">Fasciclin domain-containing protein</fullName>
    </submittedName>
</protein>